<evidence type="ECO:0000313" key="3">
    <source>
        <dbReference type="Proteomes" id="UP000183832"/>
    </source>
</evidence>
<dbReference type="EMBL" id="CVRI01000004">
    <property type="protein sequence ID" value="CRK87319.1"/>
    <property type="molecule type" value="Genomic_DNA"/>
</dbReference>
<gene>
    <name evidence="2" type="ORF">CLUMA_CG001121</name>
</gene>
<keyword evidence="3" id="KW-1185">Reference proteome</keyword>
<reference evidence="2 3" key="1">
    <citation type="submission" date="2015-04" db="EMBL/GenBank/DDBJ databases">
        <authorList>
            <person name="Syromyatnikov M.Y."/>
            <person name="Popov V.N."/>
        </authorList>
    </citation>
    <scope>NUCLEOTIDE SEQUENCE [LARGE SCALE GENOMIC DNA]</scope>
</reference>
<accession>A0A1J1HH23</accession>
<sequence>MICEISDNVGKVYAVTFWSHHSITCFQSLIVFTYLVNYLVSPNSEGYQNFLMMIYPFLIVWLILLTMFGLSIWMKNQAEEIVKIGLQIQYKVKSSPKIIKFAQLLSLQLHHRPPSFLHLSIKHEAFKLEKRRQHFQVLLHNYET</sequence>
<feature type="transmembrane region" description="Helical" evidence="1">
    <location>
        <begin position="52"/>
        <end position="73"/>
    </location>
</feature>
<organism evidence="2 3">
    <name type="scientific">Clunio marinus</name>
    <dbReference type="NCBI Taxonomy" id="568069"/>
    <lineage>
        <taxon>Eukaryota</taxon>
        <taxon>Metazoa</taxon>
        <taxon>Ecdysozoa</taxon>
        <taxon>Arthropoda</taxon>
        <taxon>Hexapoda</taxon>
        <taxon>Insecta</taxon>
        <taxon>Pterygota</taxon>
        <taxon>Neoptera</taxon>
        <taxon>Endopterygota</taxon>
        <taxon>Diptera</taxon>
        <taxon>Nematocera</taxon>
        <taxon>Chironomoidea</taxon>
        <taxon>Chironomidae</taxon>
        <taxon>Clunio</taxon>
    </lineage>
</organism>
<dbReference type="Proteomes" id="UP000183832">
    <property type="component" value="Unassembled WGS sequence"/>
</dbReference>
<keyword evidence="1" id="KW-0812">Transmembrane</keyword>
<dbReference type="AlphaFoldDB" id="A0A1J1HH23"/>
<keyword evidence="1" id="KW-0472">Membrane</keyword>
<keyword evidence="1" id="KW-1133">Transmembrane helix</keyword>
<name>A0A1J1HH23_9DIPT</name>
<protein>
    <submittedName>
        <fullName evidence="2">CLUMA_CG001121, isoform A</fullName>
    </submittedName>
</protein>
<feature type="transmembrane region" description="Helical" evidence="1">
    <location>
        <begin position="12"/>
        <end position="40"/>
    </location>
</feature>
<proteinExistence type="predicted"/>
<evidence type="ECO:0000313" key="2">
    <source>
        <dbReference type="EMBL" id="CRK87319.1"/>
    </source>
</evidence>
<evidence type="ECO:0000256" key="1">
    <source>
        <dbReference type="SAM" id="Phobius"/>
    </source>
</evidence>